<reference evidence="3" key="1">
    <citation type="journal article" date="2015" name="Nature">
        <title>Complex archaea that bridge the gap between prokaryotes and eukaryotes.</title>
        <authorList>
            <person name="Spang A."/>
            <person name="Saw J.H."/>
            <person name="Jorgensen S.L."/>
            <person name="Zaremba-Niedzwiedzka K."/>
            <person name="Martijn J."/>
            <person name="Lind A.E."/>
            <person name="van Eijk R."/>
            <person name="Schleper C."/>
            <person name="Guy L."/>
            <person name="Ettema T.J."/>
        </authorList>
    </citation>
    <scope>NUCLEOTIDE SEQUENCE</scope>
</reference>
<proteinExistence type="predicted"/>
<evidence type="ECO:0000313" key="3">
    <source>
        <dbReference type="EMBL" id="KKL81077.1"/>
    </source>
</evidence>
<feature type="transmembrane region" description="Helical" evidence="2">
    <location>
        <begin position="49"/>
        <end position="68"/>
    </location>
</feature>
<accession>A0A0F9I121</accession>
<keyword evidence="2" id="KW-1133">Transmembrane helix</keyword>
<keyword evidence="2" id="KW-0812">Transmembrane</keyword>
<sequence length="97" mass="10728">ALRDEERERRYEPSEQRAIRESQEGKYGKRPSEPGARAQYDTLLSSAHFWQGVAIVLGLALFFGLLILGSVLGIDGSSDPCYVDAGGYPVCYYPDTP</sequence>
<feature type="non-terminal residue" evidence="3">
    <location>
        <position position="1"/>
    </location>
</feature>
<comment type="caution">
    <text evidence="3">The sequence shown here is derived from an EMBL/GenBank/DDBJ whole genome shotgun (WGS) entry which is preliminary data.</text>
</comment>
<feature type="region of interest" description="Disordered" evidence="1">
    <location>
        <begin position="1"/>
        <end position="33"/>
    </location>
</feature>
<name>A0A0F9I121_9ZZZZ</name>
<protein>
    <submittedName>
        <fullName evidence="3">Uncharacterized protein</fullName>
    </submittedName>
</protein>
<evidence type="ECO:0000256" key="1">
    <source>
        <dbReference type="SAM" id="MobiDB-lite"/>
    </source>
</evidence>
<dbReference type="AlphaFoldDB" id="A0A0F9I121"/>
<gene>
    <name evidence="3" type="ORF">LCGC14_1998390</name>
</gene>
<feature type="compositionally biased region" description="Basic and acidic residues" evidence="1">
    <location>
        <begin position="1"/>
        <end position="32"/>
    </location>
</feature>
<evidence type="ECO:0000256" key="2">
    <source>
        <dbReference type="SAM" id="Phobius"/>
    </source>
</evidence>
<keyword evidence="2" id="KW-0472">Membrane</keyword>
<organism evidence="3">
    <name type="scientific">marine sediment metagenome</name>
    <dbReference type="NCBI Taxonomy" id="412755"/>
    <lineage>
        <taxon>unclassified sequences</taxon>
        <taxon>metagenomes</taxon>
        <taxon>ecological metagenomes</taxon>
    </lineage>
</organism>
<dbReference type="EMBL" id="LAZR01022667">
    <property type="protein sequence ID" value="KKL81077.1"/>
    <property type="molecule type" value="Genomic_DNA"/>
</dbReference>